<name>A0ABR1RJ61_9PEZI</name>
<proteinExistence type="predicted"/>
<evidence type="ECO:0000313" key="3">
    <source>
        <dbReference type="Proteomes" id="UP001396898"/>
    </source>
</evidence>
<reference evidence="2 3" key="1">
    <citation type="submission" date="2023-01" db="EMBL/GenBank/DDBJ databases">
        <title>Analysis of 21 Apiospora genomes using comparative genomics revels a genus with tremendous synthesis potential of carbohydrate active enzymes and secondary metabolites.</title>
        <authorList>
            <person name="Sorensen T."/>
        </authorList>
    </citation>
    <scope>NUCLEOTIDE SEQUENCE [LARGE SCALE GENOMIC DNA]</scope>
    <source>
        <strain evidence="2 3">CBS 20057</strain>
    </source>
</reference>
<gene>
    <name evidence="2" type="ORF">PG991_009484</name>
</gene>
<protein>
    <submittedName>
        <fullName evidence="2">Uncharacterized protein</fullName>
    </submittedName>
</protein>
<dbReference type="EMBL" id="JAQQWI010000014">
    <property type="protein sequence ID" value="KAK8013213.1"/>
    <property type="molecule type" value="Genomic_DNA"/>
</dbReference>
<dbReference type="Proteomes" id="UP001396898">
    <property type="component" value="Unassembled WGS sequence"/>
</dbReference>
<accession>A0ABR1RJ61</accession>
<organism evidence="2 3">
    <name type="scientific">Apiospora marii</name>
    <dbReference type="NCBI Taxonomy" id="335849"/>
    <lineage>
        <taxon>Eukaryota</taxon>
        <taxon>Fungi</taxon>
        <taxon>Dikarya</taxon>
        <taxon>Ascomycota</taxon>
        <taxon>Pezizomycotina</taxon>
        <taxon>Sordariomycetes</taxon>
        <taxon>Xylariomycetidae</taxon>
        <taxon>Amphisphaeriales</taxon>
        <taxon>Apiosporaceae</taxon>
        <taxon>Apiospora</taxon>
    </lineage>
</organism>
<evidence type="ECO:0000256" key="1">
    <source>
        <dbReference type="SAM" id="MobiDB-lite"/>
    </source>
</evidence>
<comment type="caution">
    <text evidence="2">The sequence shown here is derived from an EMBL/GenBank/DDBJ whole genome shotgun (WGS) entry which is preliminary data.</text>
</comment>
<sequence>MSSVEALLNTYVPLQPFALAGLRGHLVAQIPGNSSANTRPPSSRRAPHSTETELGGMDFMGFLRWRSFAYSWTLLGSPNAASAFW</sequence>
<keyword evidence="3" id="KW-1185">Reference proteome</keyword>
<evidence type="ECO:0000313" key="2">
    <source>
        <dbReference type="EMBL" id="KAK8013213.1"/>
    </source>
</evidence>
<feature type="compositionally biased region" description="Polar residues" evidence="1">
    <location>
        <begin position="31"/>
        <end position="41"/>
    </location>
</feature>
<feature type="region of interest" description="Disordered" evidence="1">
    <location>
        <begin position="30"/>
        <end position="53"/>
    </location>
</feature>